<accession>A0AAX3ZD94</accession>
<name>A0AAX3ZD94_STRRO</name>
<dbReference type="GeneID" id="90941020"/>
<evidence type="ECO:0008006" key="4">
    <source>
        <dbReference type="Google" id="ProtNLM"/>
    </source>
</evidence>
<proteinExistence type="predicted"/>
<feature type="signal peptide" evidence="1">
    <location>
        <begin position="1"/>
        <end position="27"/>
    </location>
</feature>
<dbReference type="PROSITE" id="PS51257">
    <property type="entry name" value="PROKAR_LIPOPROTEIN"/>
    <property type="match status" value="1"/>
</dbReference>
<keyword evidence="1" id="KW-0732">Signal</keyword>
<dbReference type="SUPFAM" id="SSF89392">
    <property type="entry name" value="Prokaryotic lipoproteins and lipoprotein localization factors"/>
    <property type="match status" value="1"/>
</dbReference>
<dbReference type="Gene3D" id="2.50.20.20">
    <property type="match status" value="1"/>
</dbReference>
<gene>
    <name evidence="2" type="ORF">P7W03_03310</name>
</gene>
<dbReference type="InterPro" id="IPR029046">
    <property type="entry name" value="LolA/LolB/LppX"/>
</dbReference>
<evidence type="ECO:0000313" key="2">
    <source>
        <dbReference type="EMBL" id="WMC84638.1"/>
    </source>
</evidence>
<sequence length="235" mass="24637">MLTRTTTAARAVLGCLLAGALTTGCGAGDTGGTRSADELLEDANATMRALKSVRIDSTSTAARGGTVTSRLVTDLRSRCSGRTTFSEGGSLEQIRLGETDYVRPDRAYLEQWKPGGVTGEQRLWIKTPADSARPGDGLSSCTRPFASFGKAKKGKTSRVAGRAAVELTVTDAGDGGGQGGTYTFHVATEGDPHLLRVAYKGADFDTTTTFTAFDEPLDIKAPDPAEVLDSQEAPR</sequence>
<dbReference type="EMBL" id="CP121271">
    <property type="protein sequence ID" value="WMC84638.1"/>
    <property type="molecule type" value="Genomic_DNA"/>
</dbReference>
<organism evidence="2 3">
    <name type="scientific">Streptomyces rochei</name>
    <name type="common">Streptomyces parvullus</name>
    <dbReference type="NCBI Taxonomy" id="1928"/>
    <lineage>
        <taxon>Bacteria</taxon>
        <taxon>Bacillati</taxon>
        <taxon>Actinomycetota</taxon>
        <taxon>Actinomycetes</taxon>
        <taxon>Kitasatosporales</taxon>
        <taxon>Streptomycetaceae</taxon>
        <taxon>Streptomyces</taxon>
        <taxon>Streptomyces rochei group</taxon>
    </lineage>
</organism>
<evidence type="ECO:0000313" key="3">
    <source>
        <dbReference type="Proteomes" id="UP001231701"/>
    </source>
</evidence>
<dbReference type="AlphaFoldDB" id="A0AAX3ZD94"/>
<reference evidence="2" key="1">
    <citation type="submission" date="2023-03" db="EMBL/GenBank/DDBJ databases">
        <title>Borrelidin-producing and root-colonizing Streptomyces rochei is a potent biopesticide for soil-borne oomycete-caused plant diseases.</title>
        <authorList>
            <person name="Zhou D."/>
            <person name="Wang X."/>
            <person name="Navarro-Munoz J.C."/>
            <person name="Li W."/>
            <person name="Li J."/>
            <person name="Jiu M."/>
            <person name="Deng S."/>
            <person name="Ye Y."/>
            <person name="Daly P."/>
            <person name="Wei L."/>
        </authorList>
    </citation>
    <scope>NUCLEOTIDE SEQUENCE</scope>
    <source>
        <strain evidence="2">JK1</strain>
    </source>
</reference>
<evidence type="ECO:0000256" key="1">
    <source>
        <dbReference type="SAM" id="SignalP"/>
    </source>
</evidence>
<dbReference type="Proteomes" id="UP001231701">
    <property type="component" value="Chromosome"/>
</dbReference>
<feature type="chain" id="PRO_5043567721" description="Lipoprotein" evidence="1">
    <location>
        <begin position="28"/>
        <end position="235"/>
    </location>
</feature>
<dbReference type="RefSeq" id="WP_192341722.1">
    <property type="nucleotide sequence ID" value="NZ_CP121271.1"/>
</dbReference>
<protein>
    <recommendedName>
        <fullName evidence="4">Lipoprotein</fullName>
    </recommendedName>
</protein>